<dbReference type="PANTHER" id="PTHR36540:SF1">
    <property type="entry name" value="PYRIMIDINE_PURINE NUCLEOSIDE PHOSPHORYLASE"/>
    <property type="match status" value="1"/>
</dbReference>
<evidence type="ECO:0000256" key="1">
    <source>
        <dbReference type="ARBA" id="ARBA00022676"/>
    </source>
</evidence>
<organism evidence="3">
    <name type="scientific">hydrothermal vent metagenome</name>
    <dbReference type="NCBI Taxonomy" id="652676"/>
    <lineage>
        <taxon>unclassified sequences</taxon>
        <taxon>metagenomes</taxon>
        <taxon>ecological metagenomes</taxon>
    </lineage>
</organism>
<dbReference type="HAMAP" id="MF_01537">
    <property type="entry name" value="Nucleos_phosphorylase_PpnP"/>
    <property type="match status" value="1"/>
</dbReference>
<dbReference type="GO" id="GO:0004731">
    <property type="term" value="F:purine-nucleoside phosphorylase activity"/>
    <property type="evidence" value="ECO:0007669"/>
    <property type="project" value="TreeGrafter"/>
</dbReference>
<accession>A0A3B1DHH6</accession>
<dbReference type="GO" id="GO:0016154">
    <property type="term" value="F:pyrimidine-nucleoside phosphorylase activity"/>
    <property type="evidence" value="ECO:0007669"/>
    <property type="project" value="TreeGrafter"/>
</dbReference>
<sequence>MIEVNEYFDGKVKSFVINSGEGKKTLGVMQPGEYEFDTDIKEAITVVSGELSVYFSEYDEWEEFGMGASFDIPAKSKFKVKVEQDVAYFCEYE</sequence>
<protein>
    <submittedName>
        <fullName evidence="3">Uncharacterized protein</fullName>
    </submittedName>
</protein>
<keyword evidence="1" id="KW-0328">Glycosyltransferase</keyword>
<dbReference type="EMBL" id="UOGJ01000059">
    <property type="protein sequence ID" value="VAX35494.1"/>
    <property type="molecule type" value="Genomic_DNA"/>
</dbReference>
<evidence type="ECO:0000313" key="3">
    <source>
        <dbReference type="EMBL" id="VAX35494.1"/>
    </source>
</evidence>
<dbReference type="PANTHER" id="PTHR36540">
    <property type="entry name" value="PYRIMIDINE/PURINE NUCLEOSIDE PHOSPHORYLASE"/>
    <property type="match status" value="1"/>
</dbReference>
<keyword evidence="2" id="KW-0808">Transferase</keyword>
<evidence type="ECO:0000256" key="2">
    <source>
        <dbReference type="ARBA" id="ARBA00022679"/>
    </source>
</evidence>
<dbReference type="InterPro" id="IPR011051">
    <property type="entry name" value="RmlC_Cupin_sf"/>
</dbReference>
<dbReference type="AlphaFoldDB" id="A0A3B1DHH6"/>
<gene>
    <name evidence="3" type="ORF">MNBD_UNCLBAC01-1453</name>
</gene>
<dbReference type="Gene3D" id="2.60.120.10">
    <property type="entry name" value="Jelly Rolls"/>
    <property type="match status" value="1"/>
</dbReference>
<reference evidence="3" key="1">
    <citation type="submission" date="2018-06" db="EMBL/GenBank/DDBJ databases">
        <authorList>
            <person name="Zhirakovskaya E."/>
        </authorList>
    </citation>
    <scope>NUCLEOTIDE SEQUENCE</scope>
</reference>
<dbReference type="Pfam" id="PF06865">
    <property type="entry name" value="Ppnp"/>
    <property type="match status" value="1"/>
</dbReference>
<dbReference type="InterPro" id="IPR009664">
    <property type="entry name" value="Ppnp"/>
</dbReference>
<proteinExistence type="inferred from homology"/>
<dbReference type="InterPro" id="IPR014710">
    <property type="entry name" value="RmlC-like_jellyroll"/>
</dbReference>
<dbReference type="GO" id="GO:0005829">
    <property type="term" value="C:cytosol"/>
    <property type="evidence" value="ECO:0007669"/>
    <property type="project" value="TreeGrafter"/>
</dbReference>
<name>A0A3B1DHH6_9ZZZZ</name>
<dbReference type="SUPFAM" id="SSF51182">
    <property type="entry name" value="RmlC-like cupins"/>
    <property type="match status" value="1"/>
</dbReference>